<dbReference type="Pfam" id="PF05197">
    <property type="entry name" value="TRIC"/>
    <property type="match status" value="1"/>
</dbReference>
<dbReference type="Proteomes" id="UP000053660">
    <property type="component" value="Unassembled WGS sequence"/>
</dbReference>
<keyword evidence="8" id="KW-1133">Transmembrane helix</keyword>
<evidence type="ECO:0000256" key="2">
    <source>
        <dbReference type="ARBA" id="ARBA00005766"/>
    </source>
</evidence>
<evidence type="ECO:0000256" key="7">
    <source>
        <dbReference type="ARBA" id="ARBA00022958"/>
    </source>
</evidence>
<keyword evidence="11" id="KW-0407">Ion channel</keyword>
<evidence type="ECO:0000256" key="11">
    <source>
        <dbReference type="ARBA" id="ARBA00023303"/>
    </source>
</evidence>
<keyword evidence="5" id="KW-0812">Transmembrane</keyword>
<evidence type="ECO:0000313" key="12">
    <source>
        <dbReference type="EMBL" id="KHJ91630.1"/>
    </source>
</evidence>
<evidence type="ECO:0000256" key="4">
    <source>
        <dbReference type="ARBA" id="ARBA00022538"/>
    </source>
</evidence>
<dbReference type="AlphaFoldDB" id="A0A0B1T8H9"/>
<dbReference type="GO" id="GO:0012505">
    <property type="term" value="C:endomembrane system"/>
    <property type="evidence" value="ECO:0007669"/>
    <property type="project" value="UniProtKB-SubCell"/>
</dbReference>
<proteinExistence type="inferred from homology"/>
<keyword evidence="7" id="KW-0630">Potassium</keyword>
<reference evidence="12 13" key="1">
    <citation type="submission" date="2014-03" db="EMBL/GenBank/DDBJ databases">
        <title>Draft genome of the hookworm Oesophagostomum dentatum.</title>
        <authorList>
            <person name="Mitreva M."/>
        </authorList>
    </citation>
    <scope>NUCLEOTIDE SEQUENCE [LARGE SCALE GENOMIC DNA]</scope>
    <source>
        <strain evidence="12 13">OD-Hann</strain>
    </source>
</reference>
<keyword evidence="9" id="KW-0406">Ion transport</keyword>
<comment type="similarity">
    <text evidence="2">Belongs to the TMEM38 family.</text>
</comment>
<keyword evidence="3" id="KW-0813">Transport</keyword>
<evidence type="ECO:0000256" key="5">
    <source>
        <dbReference type="ARBA" id="ARBA00022692"/>
    </source>
</evidence>
<dbReference type="GO" id="GO:0042802">
    <property type="term" value="F:identical protein binding"/>
    <property type="evidence" value="ECO:0007669"/>
    <property type="project" value="InterPro"/>
</dbReference>
<comment type="subcellular location">
    <subcellularLocation>
        <location evidence="1">Endomembrane system</location>
        <topology evidence="1">Multi-pass membrane protein</topology>
    </subcellularLocation>
</comment>
<dbReference type="OrthoDB" id="195817at2759"/>
<dbReference type="GO" id="GO:0005267">
    <property type="term" value="F:potassium channel activity"/>
    <property type="evidence" value="ECO:0007669"/>
    <property type="project" value="UniProtKB-KW"/>
</dbReference>
<dbReference type="PANTHER" id="PTHR12454">
    <property type="entry name" value="TRIMERIC INTRACELLULAR CATION CHANNEL"/>
    <property type="match status" value="1"/>
</dbReference>
<protein>
    <submittedName>
        <fullName evidence="12">Uncharacterized protein</fullName>
    </submittedName>
</protein>
<evidence type="ECO:0000256" key="1">
    <source>
        <dbReference type="ARBA" id="ARBA00004127"/>
    </source>
</evidence>
<accession>A0A0B1T8H9</accession>
<keyword evidence="6" id="KW-0631">Potassium channel</keyword>
<dbReference type="GO" id="GO:0016020">
    <property type="term" value="C:membrane"/>
    <property type="evidence" value="ECO:0007669"/>
    <property type="project" value="InterPro"/>
</dbReference>
<gene>
    <name evidence="12" type="ORF">OESDEN_08500</name>
</gene>
<evidence type="ECO:0000313" key="13">
    <source>
        <dbReference type="Proteomes" id="UP000053660"/>
    </source>
</evidence>
<organism evidence="12 13">
    <name type="scientific">Oesophagostomum dentatum</name>
    <name type="common">Nodular worm</name>
    <dbReference type="NCBI Taxonomy" id="61180"/>
    <lineage>
        <taxon>Eukaryota</taxon>
        <taxon>Metazoa</taxon>
        <taxon>Ecdysozoa</taxon>
        <taxon>Nematoda</taxon>
        <taxon>Chromadorea</taxon>
        <taxon>Rhabditida</taxon>
        <taxon>Rhabditina</taxon>
        <taxon>Rhabditomorpha</taxon>
        <taxon>Strongyloidea</taxon>
        <taxon>Strongylidae</taxon>
        <taxon>Oesophagostomum</taxon>
    </lineage>
</organism>
<evidence type="ECO:0000256" key="10">
    <source>
        <dbReference type="ARBA" id="ARBA00023136"/>
    </source>
</evidence>
<sequence length="108" mass="11966">MDWEMDHDSLISAGAFDIVHKLVSFKPIGVVASIAKEVQQTNKISHGVVYAAKLYPESYMFQVLVGVANGAGSRVLKIVEQVVRGTCLQLSMKCCAHRSPRKHVWQLL</sequence>
<keyword evidence="13" id="KW-1185">Reference proteome</keyword>
<evidence type="ECO:0000256" key="6">
    <source>
        <dbReference type="ARBA" id="ARBA00022826"/>
    </source>
</evidence>
<name>A0A0B1T8H9_OESDE</name>
<dbReference type="EMBL" id="KN551910">
    <property type="protein sequence ID" value="KHJ91630.1"/>
    <property type="molecule type" value="Genomic_DNA"/>
</dbReference>
<evidence type="ECO:0000256" key="9">
    <source>
        <dbReference type="ARBA" id="ARBA00023065"/>
    </source>
</evidence>
<evidence type="ECO:0000256" key="8">
    <source>
        <dbReference type="ARBA" id="ARBA00022989"/>
    </source>
</evidence>
<dbReference type="PANTHER" id="PTHR12454:SF18">
    <property type="entry name" value="TRIMERIC INTRACELLULAR CATION CHANNEL TYPE 1B.2"/>
    <property type="match status" value="1"/>
</dbReference>
<keyword evidence="4" id="KW-0633">Potassium transport</keyword>
<keyword evidence="10" id="KW-0472">Membrane</keyword>
<dbReference type="InterPro" id="IPR007866">
    <property type="entry name" value="TRIC_channel"/>
</dbReference>
<evidence type="ECO:0000256" key="3">
    <source>
        <dbReference type="ARBA" id="ARBA00022448"/>
    </source>
</evidence>